<comment type="similarity">
    <text evidence="1">Belongs to the UPF0284 family.</text>
</comment>
<dbReference type="SUPFAM" id="SSF52733">
    <property type="entry name" value="Nicotinate mononucleotide:5,6-dimethylbenzimidazole phosphoribosyltransferase (CobT)"/>
    <property type="match status" value="1"/>
</dbReference>
<gene>
    <name evidence="2" type="ORF">ERJ67_02335</name>
</gene>
<dbReference type="Gene3D" id="3.40.50.10210">
    <property type="match status" value="1"/>
</dbReference>
<dbReference type="PANTHER" id="PTHR38811:SF1">
    <property type="entry name" value="UPF0284 PROTEIN SLL1500"/>
    <property type="match status" value="1"/>
</dbReference>
<dbReference type="CDD" id="cd02439">
    <property type="entry name" value="DMB-PRT_CobT"/>
    <property type="match status" value="1"/>
</dbReference>
<evidence type="ECO:0000256" key="1">
    <source>
        <dbReference type="HAMAP-Rule" id="MF_01086"/>
    </source>
</evidence>
<comment type="caution">
    <text evidence="2">The sequence shown here is derived from an EMBL/GenBank/DDBJ whole genome shotgun (WGS) entry which is preliminary data.</text>
</comment>
<name>A0A524RQD1_9CHRO</name>
<sequence>MHGSVVALEQWWSEAREGLGQACFLLLLAATETAAVPGISAAGSTADARRLTAAADAELLTLGPTAARPHALPPLPAGVSPALISQVVCAALQLPVVVVDGGCQVAPAIAHLRAAGAAGARCLSSGRAMERRQVLRLMRWGRQWGHRWRASHPRGLLVIGECVAGGTSTAAAVLAGLGLNGTELVSGSLRQPPHRLRQRLLMAGLGAAGLPRRDGQPADPVAVLAAVGDPMQALAAGVVLEAMDAGPVLLAGGSQMAAVWAVLLALVMRREGSAANTTLAPLPSRPDVTLRQGLFTRVCLGTTRWVAQDAGSDLARLLAGLAHHWQLKDAPLALATSLSFADCHHQALRDYEAGYVKEGVGAGGLALLAECAGLEPEELARRCDAACASVAVQASAPG</sequence>
<dbReference type="InterPro" id="IPR036087">
    <property type="entry name" value="Nict_dMeBzImd_PRibTrfase_sf"/>
</dbReference>
<accession>A0A524RQD1</accession>
<dbReference type="AlphaFoldDB" id="A0A524RQD1"/>
<dbReference type="EMBL" id="SRMO01000033">
    <property type="protein sequence ID" value="TGG94639.1"/>
    <property type="molecule type" value="Genomic_DNA"/>
</dbReference>
<proteinExistence type="inferred from homology"/>
<dbReference type="InterPro" id="IPR002805">
    <property type="entry name" value="Nict_dMeBzImd_PRibTrfase_arc"/>
</dbReference>
<dbReference type="HAMAP" id="MF_01086">
    <property type="entry name" value="UPF0284"/>
    <property type="match status" value="1"/>
</dbReference>
<dbReference type="Pfam" id="PF02277">
    <property type="entry name" value="DBI_PRT"/>
    <property type="match status" value="1"/>
</dbReference>
<protein>
    <recommendedName>
        <fullName evidence="1">UPF0284 protein ERJ67_02335</fullName>
    </recommendedName>
</protein>
<dbReference type="GO" id="GO:0008939">
    <property type="term" value="F:nicotinate-nucleotide-dimethylbenzimidazole phosphoribosyltransferase activity"/>
    <property type="evidence" value="ECO:0007669"/>
    <property type="project" value="InterPro"/>
</dbReference>
<evidence type="ECO:0000313" key="2">
    <source>
        <dbReference type="EMBL" id="TGG94639.1"/>
    </source>
</evidence>
<dbReference type="PANTHER" id="PTHR38811">
    <property type="match status" value="1"/>
</dbReference>
<organism evidence="2 3">
    <name type="scientific">Aphanocapsa feldmannii 277cV</name>
    <dbReference type="NCBI Taxonomy" id="2507553"/>
    <lineage>
        <taxon>Bacteria</taxon>
        <taxon>Bacillati</taxon>
        <taxon>Cyanobacteriota</taxon>
        <taxon>Cyanophyceae</taxon>
        <taxon>Oscillatoriophycideae</taxon>
        <taxon>Chroococcales</taxon>
        <taxon>Microcystaceae</taxon>
        <taxon>Aphanocapsa</taxon>
    </lineage>
</organism>
<reference evidence="2 3" key="1">
    <citation type="journal article" date="2019" name="mSystems">
        <title>Life at home and on the roam: Genomic adaptions reflect the dual lifestyle of an intracellular, facultative symbiont.</title>
        <authorList>
            <person name="Burgsdorf I."/>
        </authorList>
    </citation>
    <scope>NUCLEOTIDE SEQUENCE [LARGE SCALE GENOMIC DNA]</scope>
    <source>
        <strain evidence="2">277cV</strain>
    </source>
</reference>
<dbReference type="Proteomes" id="UP000317990">
    <property type="component" value="Unassembled WGS sequence"/>
</dbReference>
<evidence type="ECO:0000313" key="3">
    <source>
        <dbReference type="Proteomes" id="UP000317990"/>
    </source>
</evidence>
<dbReference type="NCBIfam" id="TIGR00303">
    <property type="entry name" value="nicotinate mononucleotide-dependent phosphoribosyltransferase CobT"/>
    <property type="match status" value="1"/>
</dbReference>
<dbReference type="InterPro" id="IPR003200">
    <property type="entry name" value="Nict_dMeBzImd_PRibTrfase"/>
</dbReference>